<reference evidence="1 2" key="1">
    <citation type="submission" date="2019-07" db="EMBL/GenBank/DDBJ databases">
        <title>Genomic Encyclopedia of Type Strains, Phase IV (KMG-IV): sequencing the most valuable type-strain genomes for metagenomic binning, comparative biology and taxonomic classification.</title>
        <authorList>
            <person name="Goeker M."/>
        </authorList>
    </citation>
    <scope>NUCLEOTIDE SEQUENCE [LARGE SCALE GENOMIC DNA]</scope>
    <source>
        <strain evidence="1 2">SS015</strain>
    </source>
</reference>
<accession>A0A5D3WIS0</accession>
<dbReference type="Proteomes" id="UP000324159">
    <property type="component" value="Unassembled WGS sequence"/>
</dbReference>
<proteinExistence type="predicted"/>
<evidence type="ECO:0000313" key="2">
    <source>
        <dbReference type="Proteomes" id="UP000324159"/>
    </source>
</evidence>
<gene>
    <name evidence="1" type="ORF">EDC39_107155</name>
</gene>
<dbReference type="EMBL" id="VNIB01000007">
    <property type="protein sequence ID" value="TYO98354.1"/>
    <property type="molecule type" value="Genomic_DNA"/>
</dbReference>
<dbReference type="GO" id="GO:0016740">
    <property type="term" value="F:transferase activity"/>
    <property type="evidence" value="ECO:0007669"/>
    <property type="project" value="UniProtKB-KW"/>
</dbReference>
<keyword evidence="1" id="KW-0808">Transferase</keyword>
<organism evidence="1 2">
    <name type="scientific">Geothermobacter ehrlichii</name>
    <dbReference type="NCBI Taxonomy" id="213224"/>
    <lineage>
        <taxon>Bacteria</taxon>
        <taxon>Pseudomonadati</taxon>
        <taxon>Thermodesulfobacteriota</taxon>
        <taxon>Desulfuromonadia</taxon>
        <taxon>Desulfuromonadales</taxon>
        <taxon>Geothermobacteraceae</taxon>
        <taxon>Geothermobacter</taxon>
    </lineage>
</organism>
<keyword evidence="2" id="KW-1185">Reference proteome</keyword>
<name>A0A5D3WIS0_9BACT</name>
<protein>
    <submittedName>
        <fullName evidence="1">Glycosyltransferase involved in cell wall biosynthesis</fullName>
    </submittedName>
</protein>
<dbReference type="SUPFAM" id="SSF53756">
    <property type="entry name" value="UDP-Glycosyltransferase/glycogen phosphorylase"/>
    <property type="match status" value="1"/>
</dbReference>
<sequence length="369" mass="42625">MQEKEIIIVGNARSYHAIDWYRTIKNICNNKNVLLATDLIDSESYLKIVREDDRLIDLYNIDWLLFDRQTSAGNLWRNFIKFIFIPIQVVKINDIRKKYPKAIYHAHSMYYMLLCWLARIKFIGTPLGSEVLVRSDKSSVYRYFAIKSLMAASHILVDSENLKNKIYDLCGKKAIVIQNGIDVSAIKGLQTKNTKRSKVLSIRAIVPLYRIEAILEARDASKMKPSISFIYPFWADDYKRIIMSKLDPGDSDLGRLSRGQMYELLTSTALAISIPKSDSSPRSVYEAIFCGCCVAVTYNPWIENLPSCMRSRLYVVDIEDEEWLDKAYDFALSITKKPFKPSQMALDLFDQKKTMKKVVETFYEAKCDL</sequence>
<comment type="caution">
    <text evidence="1">The sequence shown here is derived from an EMBL/GenBank/DDBJ whole genome shotgun (WGS) entry which is preliminary data.</text>
</comment>
<evidence type="ECO:0000313" key="1">
    <source>
        <dbReference type="EMBL" id="TYO98354.1"/>
    </source>
</evidence>
<dbReference type="Gene3D" id="3.40.50.2000">
    <property type="entry name" value="Glycogen Phosphorylase B"/>
    <property type="match status" value="1"/>
</dbReference>
<dbReference type="AlphaFoldDB" id="A0A5D3WIS0"/>